<feature type="region of interest" description="Disordered" evidence="7">
    <location>
        <begin position="274"/>
        <end position="303"/>
    </location>
</feature>
<keyword evidence="3" id="KW-0808">Transferase</keyword>
<dbReference type="GO" id="GO:0005634">
    <property type="term" value="C:nucleus"/>
    <property type="evidence" value="ECO:0007669"/>
    <property type="project" value="TreeGrafter"/>
</dbReference>
<dbReference type="OrthoDB" id="10020333at2759"/>
<dbReference type="EC" id="2.7.11.1" evidence="1"/>
<comment type="caution">
    <text evidence="9">The sequence shown here is derived from an EMBL/GenBank/DDBJ whole genome shotgun (WGS) entry which is preliminary data.</text>
</comment>
<dbReference type="FunFam" id="1.10.510.10:FF:000478">
    <property type="entry name" value="Cell cycle protein kinase"/>
    <property type="match status" value="1"/>
</dbReference>
<dbReference type="GO" id="GO:0004674">
    <property type="term" value="F:protein serine/threonine kinase activity"/>
    <property type="evidence" value="ECO:0007669"/>
    <property type="project" value="UniProtKB-KW"/>
</dbReference>
<keyword evidence="2" id="KW-0723">Serine/threonine-protein kinase</keyword>
<dbReference type="GO" id="GO:0005524">
    <property type="term" value="F:ATP binding"/>
    <property type="evidence" value="ECO:0007669"/>
    <property type="project" value="UniProtKB-KW"/>
</dbReference>
<keyword evidence="10" id="KW-1185">Reference proteome</keyword>
<dbReference type="OMA" id="QGFTMEK"/>
<evidence type="ECO:0000256" key="1">
    <source>
        <dbReference type="ARBA" id="ARBA00012513"/>
    </source>
</evidence>
<evidence type="ECO:0000256" key="7">
    <source>
        <dbReference type="SAM" id="MobiDB-lite"/>
    </source>
</evidence>
<evidence type="ECO:0000313" key="10">
    <source>
        <dbReference type="Proteomes" id="UP000191522"/>
    </source>
</evidence>
<dbReference type="Gene3D" id="3.30.200.20">
    <property type="entry name" value="Phosphorylase Kinase, domain 1"/>
    <property type="match status" value="1"/>
</dbReference>
<dbReference type="InterPro" id="IPR011009">
    <property type="entry name" value="Kinase-like_dom_sf"/>
</dbReference>
<sequence>MSAFRGAPSGVFELQQSSSFRGTQPAKHEHAPEHNTTGASERDYEEEADESVREDMHKLENTFPGISDRFRLVNRIGEGTFSTVYKAEDLLYDQYDNDWDIFGQTQQQEAWTSPPSKRRRVDGELGRRKPTRFVALKKIYVTSSPIRIQNELELLHDLRGCKSVCPLITAFRFQDQVVAVLPYFPHTDFRIQYRTFMVADMRHYLRSLLEALLAVHDRDIMHRDIKPTNFLYNPDLKEGVLVDFGLAERHGTELTASCLCNHPTYVRRSRILSSTYSKHPPPGGLSAGYPKNDTRPSRRANRAGTRGFRAPEVLFKCTSQTTKIDMWSVGVILLTLLGRRFPFFNSADDIDAMIEMSSIFGARRMKAAAAMHGQIFETNIPTIGEKGYSWEKLVKWSSCVEDLTESEQQATRLLSGLMELDPSKRLSAEEALQHEFFTNPIHHDVEWGGHPEDTADSGDDEEGGEDEADEVAML</sequence>
<gene>
    <name evidence="9" type="ORF">PENDEC_c013G03385</name>
</gene>
<dbReference type="EMBL" id="MDYL01000013">
    <property type="protein sequence ID" value="OQD73945.1"/>
    <property type="molecule type" value="Genomic_DNA"/>
</dbReference>
<dbReference type="CDD" id="cd14019">
    <property type="entry name" value="STKc_Cdc7"/>
    <property type="match status" value="1"/>
</dbReference>
<organism evidence="9 10">
    <name type="scientific">Penicillium decumbens</name>
    <dbReference type="NCBI Taxonomy" id="69771"/>
    <lineage>
        <taxon>Eukaryota</taxon>
        <taxon>Fungi</taxon>
        <taxon>Dikarya</taxon>
        <taxon>Ascomycota</taxon>
        <taxon>Pezizomycotina</taxon>
        <taxon>Eurotiomycetes</taxon>
        <taxon>Eurotiomycetidae</taxon>
        <taxon>Eurotiales</taxon>
        <taxon>Aspergillaceae</taxon>
        <taxon>Penicillium</taxon>
    </lineage>
</organism>
<evidence type="ECO:0000256" key="2">
    <source>
        <dbReference type="ARBA" id="ARBA00022527"/>
    </source>
</evidence>
<feature type="region of interest" description="Disordered" evidence="7">
    <location>
        <begin position="442"/>
        <end position="474"/>
    </location>
</feature>
<dbReference type="SMART" id="SM00220">
    <property type="entry name" value="S_TKc"/>
    <property type="match status" value="1"/>
</dbReference>
<dbReference type="AlphaFoldDB" id="A0A1V6PAE8"/>
<dbReference type="PANTHER" id="PTHR44167:SF23">
    <property type="entry name" value="CDC7 KINASE, ISOFORM A-RELATED"/>
    <property type="match status" value="1"/>
</dbReference>
<reference evidence="10" key="1">
    <citation type="journal article" date="2017" name="Nat. Microbiol.">
        <title>Global analysis of biosynthetic gene clusters reveals vast potential of secondary metabolite production in Penicillium species.</title>
        <authorList>
            <person name="Nielsen J.C."/>
            <person name="Grijseels S."/>
            <person name="Prigent S."/>
            <person name="Ji B."/>
            <person name="Dainat J."/>
            <person name="Nielsen K.F."/>
            <person name="Frisvad J.C."/>
            <person name="Workman M."/>
            <person name="Nielsen J."/>
        </authorList>
    </citation>
    <scope>NUCLEOTIDE SEQUENCE [LARGE SCALE GENOMIC DNA]</scope>
    <source>
        <strain evidence="10">IBT 11843</strain>
    </source>
</reference>
<feature type="compositionally biased region" description="Acidic residues" evidence="7">
    <location>
        <begin position="454"/>
        <end position="474"/>
    </location>
</feature>
<dbReference type="PANTHER" id="PTHR44167">
    <property type="entry name" value="OVARIAN-SPECIFIC SERINE/THREONINE-PROTEIN KINASE LOK-RELATED"/>
    <property type="match status" value="1"/>
</dbReference>
<dbReference type="STRING" id="69771.A0A1V6PAE8"/>
<accession>A0A1V6PAE8</accession>
<protein>
    <recommendedName>
        <fullName evidence="1">non-specific serine/threonine protein kinase</fullName>
        <ecNumber evidence="1">2.7.11.1</ecNumber>
    </recommendedName>
</protein>
<evidence type="ECO:0000256" key="3">
    <source>
        <dbReference type="ARBA" id="ARBA00022679"/>
    </source>
</evidence>
<dbReference type="PROSITE" id="PS00108">
    <property type="entry name" value="PROTEIN_KINASE_ST"/>
    <property type="match status" value="1"/>
</dbReference>
<evidence type="ECO:0000256" key="6">
    <source>
        <dbReference type="ARBA" id="ARBA00022840"/>
    </source>
</evidence>
<dbReference type="Proteomes" id="UP000191522">
    <property type="component" value="Unassembled WGS sequence"/>
</dbReference>
<feature type="compositionally biased region" description="Basic and acidic residues" evidence="7">
    <location>
        <begin position="442"/>
        <end position="453"/>
    </location>
</feature>
<feature type="domain" description="Protein kinase" evidence="8">
    <location>
        <begin position="70"/>
        <end position="437"/>
    </location>
</feature>
<dbReference type="Gene3D" id="1.10.510.10">
    <property type="entry name" value="Transferase(Phosphotransferase) domain 1"/>
    <property type="match status" value="1"/>
</dbReference>
<evidence type="ECO:0000256" key="5">
    <source>
        <dbReference type="ARBA" id="ARBA00022777"/>
    </source>
</evidence>
<keyword evidence="5" id="KW-0418">Kinase</keyword>
<dbReference type="SUPFAM" id="SSF56112">
    <property type="entry name" value="Protein kinase-like (PK-like)"/>
    <property type="match status" value="1"/>
</dbReference>
<dbReference type="PROSITE" id="PS50011">
    <property type="entry name" value="PROTEIN_KINASE_DOM"/>
    <property type="match status" value="1"/>
</dbReference>
<dbReference type="Pfam" id="PF00069">
    <property type="entry name" value="Pkinase"/>
    <property type="match status" value="2"/>
</dbReference>
<evidence type="ECO:0000313" key="9">
    <source>
        <dbReference type="EMBL" id="OQD73945.1"/>
    </source>
</evidence>
<keyword evidence="6" id="KW-0067">ATP-binding</keyword>
<dbReference type="GO" id="GO:0044773">
    <property type="term" value="P:mitotic DNA damage checkpoint signaling"/>
    <property type="evidence" value="ECO:0007669"/>
    <property type="project" value="TreeGrafter"/>
</dbReference>
<evidence type="ECO:0000256" key="4">
    <source>
        <dbReference type="ARBA" id="ARBA00022741"/>
    </source>
</evidence>
<proteinExistence type="predicted"/>
<name>A0A1V6PAE8_PENDC</name>
<feature type="region of interest" description="Disordered" evidence="7">
    <location>
        <begin position="1"/>
        <end position="53"/>
    </location>
</feature>
<evidence type="ECO:0000259" key="8">
    <source>
        <dbReference type="PROSITE" id="PS50011"/>
    </source>
</evidence>
<dbReference type="InterPro" id="IPR008271">
    <property type="entry name" value="Ser/Thr_kinase_AS"/>
</dbReference>
<dbReference type="InterPro" id="IPR000719">
    <property type="entry name" value="Prot_kinase_dom"/>
</dbReference>
<keyword evidence="4" id="KW-0547">Nucleotide-binding</keyword>